<feature type="domain" description="GGDEF" evidence="5">
    <location>
        <begin position="713"/>
        <end position="846"/>
    </location>
</feature>
<evidence type="ECO:0000313" key="7">
    <source>
        <dbReference type="Proteomes" id="UP000198629"/>
    </source>
</evidence>
<name>A0A1G9DYA0_9PROT</name>
<feature type="domain" description="PAC" evidence="3">
    <location>
        <begin position="631"/>
        <end position="681"/>
    </location>
</feature>
<dbReference type="InterPro" id="IPR043128">
    <property type="entry name" value="Rev_trsase/Diguanyl_cyclase"/>
</dbReference>
<dbReference type="Gene3D" id="3.20.20.450">
    <property type="entry name" value="EAL domain"/>
    <property type="match status" value="1"/>
</dbReference>
<organism evidence="6 7">
    <name type="scientific">Methylophilus rhizosphaerae</name>
    <dbReference type="NCBI Taxonomy" id="492660"/>
    <lineage>
        <taxon>Bacteria</taxon>
        <taxon>Pseudomonadati</taxon>
        <taxon>Pseudomonadota</taxon>
        <taxon>Betaproteobacteria</taxon>
        <taxon>Nitrosomonadales</taxon>
        <taxon>Methylophilaceae</taxon>
        <taxon>Methylophilus</taxon>
    </lineage>
</organism>
<dbReference type="Gene3D" id="3.30.450.20">
    <property type="entry name" value="PAS domain"/>
    <property type="match status" value="4"/>
</dbReference>
<dbReference type="PANTHER" id="PTHR44757">
    <property type="entry name" value="DIGUANYLATE CYCLASE DGCP"/>
    <property type="match status" value="1"/>
</dbReference>
<feature type="domain" description="EAL" evidence="4">
    <location>
        <begin position="855"/>
        <end position="1109"/>
    </location>
</feature>
<dbReference type="EMBL" id="FNFX01000004">
    <property type="protein sequence ID" value="SDK68856.1"/>
    <property type="molecule type" value="Genomic_DNA"/>
</dbReference>
<dbReference type="STRING" id="492660.SAMN05192566_2059"/>
<dbReference type="SMART" id="SM00052">
    <property type="entry name" value="EAL"/>
    <property type="match status" value="1"/>
</dbReference>
<dbReference type="Pfam" id="PF13426">
    <property type="entry name" value="PAS_9"/>
    <property type="match status" value="2"/>
</dbReference>
<dbReference type="InterPro" id="IPR035965">
    <property type="entry name" value="PAS-like_dom_sf"/>
</dbReference>
<dbReference type="PROSITE" id="PS50887">
    <property type="entry name" value="GGDEF"/>
    <property type="match status" value="1"/>
</dbReference>
<sequence length="1116" mass="123860">MNADSGKHSYRDMLLKHYRSVTHARPVADTDLSPSFTRSLIANVVGLVVILGFVLLVILTWHGVTTTNKAARQEVTNALTQATARLNTLLLAAEMTASSAERVAQSLSVNAATLQPILENSLAAFEQRPELSYLGLVLSASGEYVNIERTAKGDIFLWAFPPANSAPLVQTFKLERKGFSPQQSLPTHGYDPRTRPFYKAALSATAEGAWIPAYQWVEHAGNEKPLWGLSYVRALRDEAGQVIGVLDADFDLPALNRYLKSISAENKTRLYVIEMGATPRMIGGPDIERAPHALPPEFSALTTFAGNAYVTKMSLHGEKQWVAARHLQLKGGHSWIVVSSKITPVIESSLQRQLLQVLGMGAAIAIALVLASLRLAYRFGRPLEELELQLINNGQTSQETTSSTSVACKGFRETQKLKLALENMADAMHQQVLAQEQQLASAKLKSAIFDFTSTILFSLDQHLNVIEWNKAAEKLFGIKREEVFGKWIGDIVKTPDALMDWPEVISAARTGVYRFMGVKGLFDAELRVMHFQQDGQEIYTFILNDVTESRHLEQKLRRDLDYADAVLSSLPGVFYHYDESLHLVRWNNNFEQTSGYSQSELAGADPMMFFAEEDQSLVKSRIAEVMEKGVSSVEVDYLLKDGSRIPYYFTGVRFEHAGNLGFVGVGTDLTERKQAEQRIRFLALNDALTGLANRNQIEENIQQLISLPHQGENHFALLYIDLDRFKIVNGGYGHLFGNAVLQAAGQQLVSLVQATDVVARLGGDEFLLLIYDIHHPSEAAGVAASIIEKFNSPIQVQGQDIHLSINIGISVYPMDGKTENSLIDNAEIAMYKAKELGNNAFQLFSPDMGQQTQHRVDLEIRLRSAIAEEQLYLVYQPKVNLTSGEITGCEALIRWKHPEFGMVSPMQFIPIAEDSGLIIAIGDWVLRTACLQGRAWIDAGLPPICIAVNISVRQFLQQDLVAWVARTLQATGLPPEYLELELTESLIAQDIERVTQTTLQLKEIGVKLSIDDFGTGYSSLSYLRSFHVDTLKIDQSFVRNMLTETENATIVLAVIALAHSLKFKVIAEGVETEQHCKYLQMHDCDEIQGYYFSKPIAATEFASLLQSGQKLNIPGS</sequence>
<dbReference type="CDD" id="cd01948">
    <property type="entry name" value="EAL"/>
    <property type="match status" value="1"/>
</dbReference>
<dbReference type="SUPFAM" id="SSF55073">
    <property type="entry name" value="Nucleotide cyclase"/>
    <property type="match status" value="1"/>
</dbReference>
<dbReference type="Gene3D" id="3.30.70.270">
    <property type="match status" value="1"/>
</dbReference>
<dbReference type="Pfam" id="PF00990">
    <property type="entry name" value="GGDEF"/>
    <property type="match status" value="1"/>
</dbReference>
<dbReference type="NCBIfam" id="TIGR00254">
    <property type="entry name" value="GGDEF"/>
    <property type="match status" value="1"/>
</dbReference>
<dbReference type="FunFam" id="3.20.20.450:FF:000001">
    <property type="entry name" value="Cyclic di-GMP phosphodiesterase yahA"/>
    <property type="match status" value="1"/>
</dbReference>
<dbReference type="InterPro" id="IPR052155">
    <property type="entry name" value="Biofilm_reg_signaling"/>
</dbReference>
<dbReference type="InterPro" id="IPR000160">
    <property type="entry name" value="GGDEF_dom"/>
</dbReference>
<dbReference type="NCBIfam" id="TIGR00229">
    <property type="entry name" value="sensory_box"/>
    <property type="match status" value="2"/>
</dbReference>
<accession>A0A1G9DYA0</accession>
<reference evidence="7" key="1">
    <citation type="submission" date="2016-10" db="EMBL/GenBank/DDBJ databases">
        <authorList>
            <person name="Varghese N."/>
            <person name="Submissions S."/>
        </authorList>
    </citation>
    <scope>NUCLEOTIDE SEQUENCE [LARGE SCALE GENOMIC DNA]</scope>
    <source>
        <strain evidence="7">CBMB127</strain>
    </source>
</reference>
<proteinExistence type="predicted"/>
<dbReference type="InterPro" id="IPR000014">
    <property type="entry name" value="PAS"/>
</dbReference>
<evidence type="ECO:0000259" key="2">
    <source>
        <dbReference type="PROSITE" id="PS50112"/>
    </source>
</evidence>
<evidence type="ECO:0000256" key="1">
    <source>
        <dbReference type="SAM" id="Phobius"/>
    </source>
</evidence>
<feature type="transmembrane region" description="Helical" evidence="1">
    <location>
        <begin position="40"/>
        <end position="64"/>
    </location>
</feature>
<keyword evidence="1" id="KW-0472">Membrane</keyword>
<dbReference type="AlphaFoldDB" id="A0A1G9DYA0"/>
<dbReference type="PANTHER" id="PTHR44757:SF2">
    <property type="entry name" value="BIOFILM ARCHITECTURE MAINTENANCE PROTEIN MBAA"/>
    <property type="match status" value="1"/>
</dbReference>
<dbReference type="InterPro" id="IPR001633">
    <property type="entry name" value="EAL_dom"/>
</dbReference>
<dbReference type="CDD" id="cd12913">
    <property type="entry name" value="PDC1_MCP_like"/>
    <property type="match status" value="1"/>
</dbReference>
<keyword evidence="1" id="KW-0812">Transmembrane</keyword>
<dbReference type="PROSITE" id="PS50113">
    <property type="entry name" value="PAC"/>
    <property type="match status" value="1"/>
</dbReference>
<dbReference type="InterPro" id="IPR029787">
    <property type="entry name" value="Nucleotide_cyclase"/>
</dbReference>
<dbReference type="CDD" id="cd01949">
    <property type="entry name" value="GGDEF"/>
    <property type="match status" value="1"/>
</dbReference>
<dbReference type="InterPro" id="IPR000700">
    <property type="entry name" value="PAS-assoc_C"/>
</dbReference>
<gene>
    <name evidence="6" type="ORF">SAMN05192566_2059</name>
</gene>
<dbReference type="SUPFAM" id="SSF55785">
    <property type="entry name" value="PYP-like sensor domain (PAS domain)"/>
    <property type="match status" value="2"/>
</dbReference>
<dbReference type="SUPFAM" id="SSF141868">
    <property type="entry name" value="EAL domain-like"/>
    <property type="match status" value="1"/>
</dbReference>
<keyword evidence="7" id="KW-1185">Reference proteome</keyword>
<feature type="transmembrane region" description="Helical" evidence="1">
    <location>
        <begin position="357"/>
        <end position="377"/>
    </location>
</feature>
<protein>
    <submittedName>
        <fullName evidence="6">PAS domain S-box-containing protein/diguanylate cyclase (GGDEF) domain-containing protein</fullName>
    </submittedName>
</protein>
<dbReference type="Pfam" id="PF00563">
    <property type="entry name" value="EAL"/>
    <property type="match status" value="1"/>
</dbReference>
<evidence type="ECO:0000259" key="4">
    <source>
        <dbReference type="PROSITE" id="PS50883"/>
    </source>
</evidence>
<dbReference type="Proteomes" id="UP000198629">
    <property type="component" value="Unassembled WGS sequence"/>
</dbReference>
<dbReference type="CDD" id="cd00130">
    <property type="entry name" value="PAS"/>
    <property type="match status" value="2"/>
</dbReference>
<evidence type="ECO:0000313" key="6">
    <source>
        <dbReference type="EMBL" id="SDK68856.1"/>
    </source>
</evidence>
<dbReference type="SMART" id="SM00091">
    <property type="entry name" value="PAS"/>
    <property type="match status" value="2"/>
</dbReference>
<dbReference type="SMART" id="SM00267">
    <property type="entry name" value="GGDEF"/>
    <property type="match status" value="1"/>
</dbReference>
<feature type="domain" description="PAS" evidence="2">
    <location>
        <begin position="559"/>
        <end position="629"/>
    </location>
</feature>
<evidence type="ECO:0000259" key="5">
    <source>
        <dbReference type="PROSITE" id="PS50887"/>
    </source>
</evidence>
<keyword evidence="1" id="KW-1133">Transmembrane helix</keyword>
<dbReference type="RefSeq" id="WP_218119038.1">
    <property type="nucleotide sequence ID" value="NZ_FNFX01000004.1"/>
</dbReference>
<dbReference type="PROSITE" id="PS50883">
    <property type="entry name" value="EAL"/>
    <property type="match status" value="1"/>
</dbReference>
<dbReference type="PROSITE" id="PS50112">
    <property type="entry name" value="PAS"/>
    <property type="match status" value="2"/>
</dbReference>
<feature type="domain" description="PAS" evidence="2">
    <location>
        <begin position="441"/>
        <end position="486"/>
    </location>
</feature>
<evidence type="ECO:0000259" key="3">
    <source>
        <dbReference type="PROSITE" id="PS50113"/>
    </source>
</evidence>
<dbReference type="InterPro" id="IPR035919">
    <property type="entry name" value="EAL_sf"/>
</dbReference>